<feature type="region of interest" description="Disordered" evidence="1">
    <location>
        <begin position="18"/>
        <end position="39"/>
    </location>
</feature>
<evidence type="ECO:0000313" key="2">
    <source>
        <dbReference type="EMBL" id="OTP65353.1"/>
    </source>
</evidence>
<gene>
    <name evidence="2" type="ORF">PAMC26577_39650</name>
</gene>
<dbReference type="EMBL" id="NBTZ01000181">
    <property type="protein sequence ID" value="OTP65353.1"/>
    <property type="molecule type" value="Genomic_DNA"/>
</dbReference>
<organism evidence="2 3">
    <name type="scientific">Caballeronia sordidicola</name>
    <name type="common">Burkholderia sordidicola</name>
    <dbReference type="NCBI Taxonomy" id="196367"/>
    <lineage>
        <taxon>Bacteria</taxon>
        <taxon>Pseudomonadati</taxon>
        <taxon>Pseudomonadota</taxon>
        <taxon>Betaproteobacteria</taxon>
        <taxon>Burkholderiales</taxon>
        <taxon>Burkholderiaceae</taxon>
        <taxon>Caballeronia</taxon>
    </lineage>
</organism>
<dbReference type="Proteomes" id="UP000195221">
    <property type="component" value="Unassembled WGS sequence"/>
</dbReference>
<sequence length="39" mass="4224">MSPCVEWTEVIKPQRLARAVGQRPRGSLPSVAIGKNGYA</sequence>
<accession>A0A242M2L0</accession>
<dbReference type="AlphaFoldDB" id="A0A242M2L0"/>
<protein>
    <submittedName>
        <fullName evidence="2">Uncharacterized protein</fullName>
    </submittedName>
</protein>
<comment type="caution">
    <text evidence="2">The sequence shown here is derived from an EMBL/GenBank/DDBJ whole genome shotgun (WGS) entry which is preliminary data.</text>
</comment>
<reference evidence="2 3" key="1">
    <citation type="submission" date="2017-03" db="EMBL/GenBank/DDBJ databases">
        <title>Genome analysis of strain PAMC 26577.</title>
        <authorList>
            <person name="Oh H.-M."/>
            <person name="Yang J.-A."/>
        </authorList>
    </citation>
    <scope>NUCLEOTIDE SEQUENCE [LARGE SCALE GENOMIC DNA]</scope>
    <source>
        <strain evidence="2 3">PAMC 26577</strain>
    </source>
</reference>
<proteinExistence type="predicted"/>
<name>A0A242M2L0_CABSO</name>
<evidence type="ECO:0000313" key="3">
    <source>
        <dbReference type="Proteomes" id="UP000195221"/>
    </source>
</evidence>
<evidence type="ECO:0000256" key="1">
    <source>
        <dbReference type="SAM" id="MobiDB-lite"/>
    </source>
</evidence>